<dbReference type="EMBL" id="CAXKWB010002263">
    <property type="protein sequence ID" value="CAL4066478.1"/>
    <property type="molecule type" value="Genomic_DNA"/>
</dbReference>
<dbReference type="Proteomes" id="UP001497623">
    <property type="component" value="Unassembled WGS sequence"/>
</dbReference>
<evidence type="ECO:0000313" key="4">
    <source>
        <dbReference type="Proteomes" id="UP001497623"/>
    </source>
</evidence>
<reference evidence="3 4" key="1">
    <citation type="submission" date="2024-05" db="EMBL/GenBank/DDBJ databases">
        <authorList>
            <person name="Wallberg A."/>
        </authorList>
    </citation>
    <scope>NUCLEOTIDE SEQUENCE [LARGE SCALE GENOMIC DNA]</scope>
</reference>
<evidence type="ECO:0000256" key="1">
    <source>
        <dbReference type="SAM" id="MobiDB-lite"/>
    </source>
</evidence>
<keyword evidence="2" id="KW-0472">Membrane</keyword>
<comment type="caution">
    <text evidence="3">The sequence shown here is derived from an EMBL/GenBank/DDBJ whole genome shotgun (WGS) entry which is preliminary data.</text>
</comment>
<evidence type="ECO:0000256" key="2">
    <source>
        <dbReference type="SAM" id="Phobius"/>
    </source>
</evidence>
<feature type="region of interest" description="Disordered" evidence="1">
    <location>
        <begin position="38"/>
        <end position="57"/>
    </location>
</feature>
<gene>
    <name evidence="3" type="ORF">MNOR_LOCUS5725</name>
</gene>
<protein>
    <submittedName>
        <fullName evidence="3">Uncharacterized protein</fullName>
    </submittedName>
</protein>
<sequence length="112" mass="12340">MKFSARAVKSSSQSNLLCSNFTMTRLWKARASVQNKHSSTKLTACSNPDLPEDSLSPQSNMMKVKHEKNLAKLMFSLVISSPSSSLAIVWGHNSVFTTGLFFTLAPDLTFLL</sequence>
<feature type="transmembrane region" description="Helical" evidence="2">
    <location>
        <begin position="70"/>
        <end position="90"/>
    </location>
</feature>
<proteinExistence type="predicted"/>
<evidence type="ECO:0000313" key="3">
    <source>
        <dbReference type="EMBL" id="CAL4066478.1"/>
    </source>
</evidence>
<keyword evidence="4" id="KW-1185">Reference proteome</keyword>
<organism evidence="3 4">
    <name type="scientific">Meganyctiphanes norvegica</name>
    <name type="common">Northern krill</name>
    <name type="synonym">Thysanopoda norvegica</name>
    <dbReference type="NCBI Taxonomy" id="48144"/>
    <lineage>
        <taxon>Eukaryota</taxon>
        <taxon>Metazoa</taxon>
        <taxon>Ecdysozoa</taxon>
        <taxon>Arthropoda</taxon>
        <taxon>Crustacea</taxon>
        <taxon>Multicrustacea</taxon>
        <taxon>Malacostraca</taxon>
        <taxon>Eumalacostraca</taxon>
        <taxon>Eucarida</taxon>
        <taxon>Euphausiacea</taxon>
        <taxon>Euphausiidae</taxon>
        <taxon>Meganyctiphanes</taxon>
    </lineage>
</organism>
<dbReference type="AlphaFoldDB" id="A0AAV2Q0K1"/>
<keyword evidence="2" id="KW-0812">Transmembrane</keyword>
<accession>A0AAV2Q0K1</accession>
<name>A0AAV2Q0K1_MEGNR</name>
<keyword evidence="2" id="KW-1133">Transmembrane helix</keyword>